<dbReference type="Gene3D" id="1.10.10.750">
    <property type="entry name" value="Ypt/Rab-GAP domain of gyp1p, domain 1"/>
    <property type="match status" value="1"/>
</dbReference>
<dbReference type="SMART" id="SM00164">
    <property type="entry name" value="TBC"/>
    <property type="match status" value="1"/>
</dbReference>
<dbReference type="SUPFAM" id="SSF47923">
    <property type="entry name" value="Ypt/Rab-GAP domain of gyp1p"/>
    <property type="match status" value="2"/>
</dbReference>
<name>A0AAF0ETN2_9BASI</name>
<dbReference type="InterPro" id="IPR035969">
    <property type="entry name" value="Rab-GAP_TBC_sf"/>
</dbReference>
<keyword evidence="3" id="KW-1185">Reference proteome</keyword>
<evidence type="ECO:0000259" key="1">
    <source>
        <dbReference type="PROSITE" id="PS50086"/>
    </source>
</evidence>
<dbReference type="Gene3D" id="1.10.472.80">
    <property type="entry name" value="Ypt/Rab-GAP domain of gyp1p, domain 3"/>
    <property type="match status" value="1"/>
</dbReference>
<evidence type="ECO:0000313" key="2">
    <source>
        <dbReference type="EMBL" id="WFD28187.1"/>
    </source>
</evidence>
<dbReference type="InterPro" id="IPR000195">
    <property type="entry name" value="Rab-GAP-TBC_dom"/>
</dbReference>
<dbReference type="InterPro" id="IPR050302">
    <property type="entry name" value="Rab_GAP_TBC_domain"/>
</dbReference>
<reference evidence="2" key="1">
    <citation type="submission" date="2023-03" db="EMBL/GenBank/DDBJ databases">
        <title>Mating type loci evolution in Malassezia.</title>
        <authorList>
            <person name="Coelho M.A."/>
        </authorList>
    </citation>
    <scope>NUCLEOTIDE SEQUENCE</scope>
    <source>
        <strain evidence="2">CBS 9557</strain>
    </source>
</reference>
<dbReference type="PANTHER" id="PTHR47219">
    <property type="entry name" value="RAB GTPASE-ACTIVATING PROTEIN 1-LIKE"/>
    <property type="match status" value="1"/>
</dbReference>
<sequence>MSHAGHIRDVYLYFLRTGIENDCLAHGCEYTRHAPVRAPWEEPEVAQRSGKRAEAPTDRYGFYETSTMERSDPMVLPASAYVRRGLRRPSARASLPLDGRAERILRRAPSAASVQRRRDLLARTADARELRRIRKWLQMLQGDEFHETFRVHVTSALVVRRVTKGVPDEMRGQVWDVLSRRKRQRNVPSLDEMLEHASPHDVQIDLDVPRTIRGHTRFYTRYGRGQCELFCVLHALSLMCSECGYCQGMGPVAAALLLHMPAGHALELLVRMHDAYGYHDIWRPGFPGLRAEFFTLRALQEELTPRAARALDAAGLAPSAYATGWLMTLFSGVLPYATHLRVLDLFFLTGRDALVLVTVALVRVLDMRLARQERLDLLEELNRPMLPESDDALCLWVQSAMNTADVQATLKRSRAEWAAHVEQGTDARLFL</sequence>
<gene>
    <name evidence="2" type="ORF">MNAN1_003193</name>
</gene>
<evidence type="ECO:0000313" key="3">
    <source>
        <dbReference type="Proteomes" id="UP001213623"/>
    </source>
</evidence>
<dbReference type="EMBL" id="CP119897">
    <property type="protein sequence ID" value="WFD28187.1"/>
    <property type="molecule type" value="Genomic_DNA"/>
</dbReference>
<dbReference type="GO" id="GO:0031267">
    <property type="term" value="F:small GTPase binding"/>
    <property type="evidence" value="ECO:0007669"/>
    <property type="project" value="TreeGrafter"/>
</dbReference>
<dbReference type="GO" id="GO:0005096">
    <property type="term" value="F:GTPase activator activity"/>
    <property type="evidence" value="ECO:0007669"/>
    <property type="project" value="TreeGrafter"/>
</dbReference>
<dbReference type="Proteomes" id="UP001213623">
    <property type="component" value="Chromosome 6"/>
</dbReference>
<dbReference type="Pfam" id="PF00566">
    <property type="entry name" value="RabGAP-TBC"/>
    <property type="match status" value="1"/>
</dbReference>
<feature type="domain" description="Rab-GAP TBC" evidence="1">
    <location>
        <begin position="165"/>
        <end position="350"/>
    </location>
</feature>
<protein>
    <recommendedName>
        <fullName evidence="1">Rab-GAP TBC domain-containing protein</fullName>
    </recommendedName>
</protein>
<dbReference type="AlphaFoldDB" id="A0AAF0ETN2"/>
<dbReference type="PROSITE" id="PS50086">
    <property type="entry name" value="TBC_RABGAP"/>
    <property type="match status" value="1"/>
</dbReference>
<dbReference type="PANTHER" id="PTHR47219:SF9">
    <property type="entry name" value="GTPASE ACTIVATING PROTEIN AND CENTROSOME-ASSOCIATED, ISOFORM B"/>
    <property type="match status" value="1"/>
</dbReference>
<proteinExistence type="predicted"/>
<dbReference type="Gene3D" id="1.10.8.270">
    <property type="entry name" value="putative rabgap domain of human tbc1 domain family member 14 like domains"/>
    <property type="match status" value="1"/>
</dbReference>
<organism evidence="2 3">
    <name type="scientific">Malassezia nana</name>
    <dbReference type="NCBI Taxonomy" id="180528"/>
    <lineage>
        <taxon>Eukaryota</taxon>
        <taxon>Fungi</taxon>
        <taxon>Dikarya</taxon>
        <taxon>Basidiomycota</taxon>
        <taxon>Ustilaginomycotina</taxon>
        <taxon>Malasseziomycetes</taxon>
        <taxon>Malasseziales</taxon>
        <taxon>Malasseziaceae</taxon>
        <taxon>Malassezia</taxon>
    </lineage>
</organism>
<accession>A0AAF0ETN2</accession>